<evidence type="ECO:0000313" key="2">
    <source>
        <dbReference type="Proteomes" id="UP000005709"/>
    </source>
</evidence>
<reference evidence="1 2" key="1">
    <citation type="submission" date="2009-07" db="EMBL/GenBank/DDBJ databases">
        <authorList>
            <person name="Madupu R."/>
            <person name="Sebastian Y."/>
            <person name="Durkin A.S."/>
            <person name="Torralba M."/>
            <person name="Methe B."/>
            <person name="Sutton G.G."/>
            <person name="Strausberg R.L."/>
            <person name="Nelson K.E."/>
        </authorList>
    </citation>
    <scope>NUCLEOTIDE SEQUENCE [LARGE SCALE GENOMIC DNA]</scope>
    <source>
        <strain evidence="1 2">RM3268</strain>
    </source>
</reference>
<dbReference type="EMBL" id="ACYG01000017">
    <property type="protein sequence ID" value="EEV18356.1"/>
    <property type="molecule type" value="Genomic_DNA"/>
</dbReference>
<sequence length="48" mass="5475">MLRNIFNNPKIFAITAKNSRKISVIRVKIPTRIPAKISYEAAVKFICV</sequence>
<name>C8PFP4_9BACT</name>
<comment type="caution">
    <text evidence="1">The sequence shown here is derived from an EMBL/GenBank/DDBJ whole genome shotgun (WGS) entry which is preliminary data.</text>
</comment>
<gene>
    <name evidence="1" type="ORF">CAMGR0001_0688</name>
</gene>
<dbReference type="AlphaFoldDB" id="C8PFP4"/>
<keyword evidence="2" id="KW-1185">Reference proteome</keyword>
<accession>C8PFP4</accession>
<protein>
    <submittedName>
        <fullName evidence="1">Uncharacterized protein</fullName>
    </submittedName>
</protein>
<dbReference type="Proteomes" id="UP000005709">
    <property type="component" value="Unassembled WGS sequence"/>
</dbReference>
<evidence type="ECO:0000313" key="1">
    <source>
        <dbReference type="EMBL" id="EEV18356.1"/>
    </source>
</evidence>
<organism evidence="1 2">
    <name type="scientific">Campylobacter gracilis RM3268</name>
    <dbReference type="NCBI Taxonomy" id="553220"/>
    <lineage>
        <taxon>Bacteria</taxon>
        <taxon>Pseudomonadati</taxon>
        <taxon>Campylobacterota</taxon>
        <taxon>Epsilonproteobacteria</taxon>
        <taxon>Campylobacterales</taxon>
        <taxon>Campylobacteraceae</taxon>
        <taxon>Campylobacter</taxon>
    </lineage>
</organism>
<proteinExistence type="predicted"/>